<dbReference type="Pfam" id="PF02463">
    <property type="entry name" value="SMC_N"/>
    <property type="match status" value="1"/>
</dbReference>
<evidence type="ECO:0000256" key="12">
    <source>
        <dbReference type="SAM" id="Coils"/>
    </source>
</evidence>
<evidence type="ECO:0000256" key="4">
    <source>
        <dbReference type="ARBA" id="ARBA00022454"/>
    </source>
</evidence>
<evidence type="ECO:0000256" key="3">
    <source>
        <dbReference type="ARBA" id="ARBA00006793"/>
    </source>
</evidence>
<dbReference type="PANTHER" id="PTHR19306">
    <property type="entry name" value="STRUCTURAL MAINTENANCE OF CHROMOSOMES 5,6 SMC5, SMC6"/>
    <property type="match status" value="1"/>
</dbReference>
<feature type="region of interest" description="Disordered" evidence="13">
    <location>
        <begin position="1"/>
        <end position="79"/>
    </location>
</feature>
<evidence type="ECO:0000313" key="16">
    <source>
        <dbReference type="Proteomes" id="UP001215280"/>
    </source>
</evidence>
<dbReference type="Proteomes" id="UP001215280">
    <property type="component" value="Unassembled WGS sequence"/>
</dbReference>
<comment type="caution">
    <text evidence="15">The sequence shown here is derived from an EMBL/GenBank/DDBJ whole genome shotgun (WGS) entry which is preliminary data.</text>
</comment>
<evidence type="ECO:0000256" key="7">
    <source>
        <dbReference type="ARBA" id="ARBA00022840"/>
    </source>
</evidence>
<evidence type="ECO:0000256" key="1">
    <source>
        <dbReference type="ARBA" id="ARBA00004123"/>
    </source>
</evidence>
<accession>A0AAD7NF60</accession>
<keyword evidence="5" id="KW-0547">Nucleotide-binding</keyword>
<dbReference type="EMBL" id="JARJLG010000059">
    <property type="protein sequence ID" value="KAJ7757255.1"/>
    <property type="molecule type" value="Genomic_DNA"/>
</dbReference>
<feature type="compositionally biased region" description="Basic residues" evidence="13">
    <location>
        <begin position="42"/>
        <end position="53"/>
    </location>
</feature>
<keyword evidence="15" id="KW-0378">Hydrolase</keyword>
<organism evidence="15 16">
    <name type="scientific">Mycena maculata</name>
    <dbReference type="NCBI Taxonomy" id="230809"/>
    <lineage>
        <taxon>Eukaryota</taxon>
        <taxon>Fungi</taxon>
        <taxon>Dikarya</taxon>
        <taxon>Basidiomycota</taxon>
        <taxon>Agaricomycotina</taxon>
        <taxon>Agaricomycetes</taxon>
        <taxon>Agaricomycetidae</taxon>
        <taxon>Agaricales</taxon>
        <taxon>Marasmiineae</taxon>
        <taxon>Mycenaceae</taxon>
        <taxon>Mycena</taxon>
    </lineage>
</organism>
<dbReference type="GO" id="GO:0003697">
    <property type="term" value="F:single-stranded DNA binding"/>
    <property type="evidence" value="ECO:0007669"/>
    <property type="project" value="TreeGrafter"/>
</dbReference>
<sequence length="1109" mass="125488">MAKCCAVDSDDENTSVGGSPASKRAHTAVGDDEDAPCASGRRASKGKPGKARRRDNDDEEARIDYTGDNEEEDRKFEEDNTPHILASLNDKHKVHGGIADHGIIESIEMHRFMCHKYLTFSFGPQINFIQYSAVLSAITVALGGKANSTGRGNSLKSFIQEGQTYISRSFLTCVFTHLSCRASEVTLSLKNQGEEVYKPKKYGKSIVITRRFTKVGNSSWKIKSKDGKVISTKKDELAAICDHMNIQVDNPMNVLMQEKYKARDSFVLLHFPDPPRQFFLRGTQLSQLSDKYDTCFVNITATTKMLAQKKEAIPDLRTVFREASTRFEEAEKAREQKNKVDELKKELVWARINSKEEEMKAKFEAVAKLAGRLSQIQENLEKAELQAKKDEIAAQIRVKKGEIAILHNSLKDIDEQLKRMKKEIEAYTATIGKETKRLEKASESKRGETQQKLEGARADVKATEDALSAINTQISSAEDELKHLREDGATAENAQQKLDERIRKCNINIQSCLSADTDHYGAYSNNIQGVMERINQTTWHGEKPLGPLGIHVKVWDNKWVELLRFMLLGLLCSFAVTDARDIRVLKKILAGTNNPKTSVHFFKPDLFDYSSGEPLANVLTVLRALEVSDPHVLRILINKTSIKSRVLAPRRVEAQGILTNMRSGSAWTIDGFNVTRYPEGGESLVPIHIKQLHAMLLVQVRSTATQLQRWRDKKVEFDHQLQTANATLAAAQQKWNEARQGLDALKACHSMGQTADDTFHEAKCIVLQIQNEIIEEMPAQLSFIRDALQDSEREKEVIMAQFTEISKQKATLNGKQKELVTQSDEISGEIRELRNYQGSCKAAENRTDLLNDVNHWKKKIAEEEAKVKEAEDNTALIQTEFTEWTTKAQEYCERVPTKRSPDAIDRSLKSTQAALVECEKRHGASMEDMAIEMNKAEDRLEKAEEDLKHLTKLNKALQVSLIVRLLRWQEFRRLIALRCKLVFGYHLSQRGYFGKVLFDHKKSTLQLKVQHKDPRSLSGGEKSFSTICLLLSLWDSIGCPLRCLDEFDVFMDAVNRCISIKMMIDTANQSDKKQYVLITPQDMHNVNPGPTVRVHRMTDPKRGQGVRKA</sequence>
<dbReference type="GO" id="GO:0003684">
    <property type="term" value="F:damaged DNA binding"/>
    <property type="evidence" value="ECO:0007669"/>
    <property type="project" value="TreeGrafter"/>
</dbReference>
<evidence type="ECO:0000256" key="10">
    <source>
        <dbReference type="ARBA" id="ARBA00023204"/>
    </source>
</evidence>
<comment type="similarity">
    <text evidence="3">Belongs to the SMC family. SMC6 subfamily.</text>
</comment>
<protein>
    <submittedName>
        <fullName evidence="15">P-loop containing nucleoside triphosphate hydrolase protein</fullName>
    </submittedName>
</protein>
<feature type="domain" description="RecF/RecN/SMC N-terminal" evidence="14">
    <location>
        <begin position="132"/>
        <end position="1082"/>
    </location>
</feature>
<evidence type="ECO:0000256" key="6">
    <source>
        <dbReference type="ARBA" id="ARBA00022763"/>
    </source>
</evidence>
<keyword evidence="4" id="KW-0158">Chromosome</keyword>
<evidence type="ECO:0000256" key="2">
    <source>
        <dbReference type="ARBA" id="ARBA00004286"/>
    </source>
</evidence>
<dbReference type="PANTHER" id="PTHR19306:SF6">
    <property type="entry name" value="STRUCTURAL MAINTENANCE OF CHROMOSOMES PROTEIN 6"/>
    <property type="match status" value="1"/>
</dbReference>
<evidence type="ECO:0000256" key="5">
    <source>
        <dbReference type="ARBA" id="ARBA00022741"/>
    </source>
</evidence>
<evidence type="ECO:0000256" key="13">
    <source>
        <dbReference type="SAM" id="MobiDB-lite"/>
    </source>
</evidence>
<dbReference type="GO" id="GO:0030915">
    <property type="term" value="C:Smc5-Smc6 complex"/>
    <property type="evidence" value="ECO:0007669"/>
    <property type="project" value="TreeGrafter"/>
</dbReference>
<feature type="coiled-coil region" evidence="12">
    <location>
        <begin position="846"/>
        <end position="880"/>
    </location>
</feature>
<gene>
    <name evidence="15" type="ORF">DFH07DRAFT_819684</name>
</gene>
<keyword evidence="10" id="KW-0234">DNA repair</keyword>
<dbReference type="GO" id="GO:0016787">
    <property type="term" value="F:hydrolase activity"/>
    <property type="evidence" value="ECO:0007669"/>
    <property type="project" value="UniProtKB-KW"/>
</dbReference>
<reference evidence="15" key="1">
    <citation type="submission" date="2023-03" db="EMBL/GenBank/DDBJ databases">
        <title>Massive genome expansion in bonnet fungi (Mycena s.s.) driven by repeated elements and novel gene families across ecological guilds.</title>
        <authorList>
            <consortium name="Lawrence Berkeley National Laboratory"/>
            <person name="Harder C.B."/>
            <person name="Miyauchi S."/>
            <person name="Viragh M."/>
            <person name="Kuo A."/>
            <person name="Thoen E."/>
            <person name="Andreopoulos B."/>
            <person name="Lu D."/>
            <person name="Skrede I."/>
            <person name="Drula E."/>
            <person name="Henrissat B."/>
            <person name="Morin E."/>
            <person name="Kohler A."/>
            <person name="Barry K."/>
            <person name="LaButti K."/>
            <person name="Morin E."/>
            <person name="Salamov A."/>
            <person name="Lipzen A."/>
            <person name="Mereny Z."/>
            <person name="Hegedus B."/>
            <person name="Baldrian P."/>
            <person name="Stursova M."/>
            <person name="Weitz H."/>
            <person name="Taylor A."/>
            <person name="Grigoriev I.V."/>
            <person name="Nagy L.G."/>
            <person name="Martin F."/>
            <person name="Kauserud H."/>
        </authorList>
    </citation>
    <scope>NUCLEOTIDE SEQUENCE</scope>
    <source>
        <strain evidence="15">CBHHK188m</strain>
    </source>
</reference>
<keyword evidence="9" id="KW-0233">DNA recombination</keyword>
<evidence type="ECO:0000256" key="9">
    <source>
        <dbReference type="ARBA" id="ARBA00023172"/>
    </source>
</evidence>
<dbReference type="Gene3D" id="3.40.50.300">
    <property type="entry name" value="P-loop containing nucleotide triphosphate hydrolases"/>
    <property type="match status" value="2"/>
</dbReference>
<dbReference type="GO" id="GO:0000724">
    <property type="term" value="P:double-strand break repair via homologous recombination"/>
    <property type="evidence" value="ECO:0007669"/>
    <property type="project" value="TreeGrafter"/>
</dbReference>
<dbReference type="GO" id="GO:0035861">
    <property type="term" value="C:site of double-strand break"/>
    <property type="evidence" value="ECO:0007669"/>
    <property type="project" value="TreeGrafter"/>
</dbReference>
<keyword evidence="11" id="KW-0539">Nucleus</keyword>
<feature type="compositionally biased region" description="Acidic residues" evidence="13">
    <location>
        <begin position="57"/>
        <end position="71"/>
    </location>
</feature>
<name>A0AAD7NF60_9AGAR</name>
<evidence type="ECO:0000256" key="8">
    <source>
        <dbReference type="ARBA" id="ARBA00023054"/>
    </source>
</evidence>
<dbReference type="AlphaFoldDB" id="A0AAD7NF60"/>
<feature type="coiled-coil region" evidence="12">
    <location>
        <begin position="926"/>
        <end position="960"/>
    </location>
</feature>
<dbReference type="GO" id="GO:0005524">
    <property type="term" value="F:ATP binding"/>
    <property type="evidence" value="ECO:0007669"/>
    <property type="project" value="UniProtKB-KW"/>
</dbReference>
<dbReference type="SUPFAM" id="SSF52540">
    <property type="entry name" value="P-loop containing nucleoside triphosphate hydrolases"/>
    <property type="match status" value="1"/>
</dbReference>
<proteinExistence type="inferred from homology"/>
<evidence type="ECO:0000259" key="14">
    <source>
        <dbReference type="Pfam" id="PF02463"/>
    </source>
</evidence>
<dbReference type="InterPro" id="IPR003395">
    <property type="entry name" value="RecF/RecN/SMC_N"/>
</dbReference>
<keyword evidence="7" id="KW-0067">ATP-binding</keyword>
<comment type="subcellular location">
    <subcellularLocation>
        <location evidence="2">Chromosome</location>
    </subcellularLocation>
    <subcellularLocation>
        <location evidence="1">Nucleus</location>
    </subcellularLocation>
</comment>
<keyword evidence="8 12" id="KW-0175">Coiled coil</keyword>
<dbReference type="InterPro" id="IPR027417">
    <property type="entry name" value="P-loop_NTPase"/>
</dbReference>
<feature type="region of interest" description="Disordered" evidence="13">
    <location>
        <begin position="1087"/>
        <end position="1109"/>
    </location>
</feature>
<evidence type="ECO:0000256" key="11">
    <source>
        <dbReference type="ARBA" id="ARBA00023242"/>
    </source>
</evidence>
<keyword evidence="16" id="KW-1185">Reference proteome</keyword>
<dbReference type="GO" id="GO:0005634">
    <property type="term" value="C:nucleus"/>
    <property type="evidence" value="ECO:0007669"/>
    <property type="project" value="UniProtKB-SubCell"/>
</dbReference>
<keyword evidence="6" id="KW-0227">DNA damage</keyword>
<evidence type="ECO:0000313" key="15">
    <source>
        <dbReference type="EMBL" id="KAJ7757255.1"/>
    </source>
</evidence>
<feature type="region of interest" description="Disordered" evidence="13">
    <location>
        <begin position="438"/>
        <end position="458"/>
    </location>
</feature>